<feature type="binding site" evidence="4">
    <location>
        <position position="330"/>
    </location>
    <ligand>
        <name>S-adenosyl-L-methionine</name>
        <dbReference type="ChEBI" id="CHEBI:59789"/>
    </ligand>
</feature>
<evidence type="ECO:0000256" key="3">
    <source>
        <dbReference type="ARBA" id="ARBA00022691"/>
    </source>
</evidence>
<dbReference type="Gene3D" id="2.40.50.1070">
    <property type="match status" value="1"/>
</dbReference>
<dbReference type="PROSITE" id="PS50926">
    <property type="entry name" value="TRAM"/>
    <property type="match status" value="1"/>
</dbReference>
<feature type="binding site" evidence="4">
    <location>
        <position position="400"/>
    </location>
    <ligand>
        <name>S-adenosyl-L-methionine</name>
        <dbReference type="ChEBI" id="CHEBI:59789"/>
    </ligand>
</feature>
<organism evidence="7 8">
    <name type="scientific">Portibacter lacus</name>
    <dbReference type="NCBI Taxonomy" id="1099794"/>
    <lineage>
        <taxon>Bacteria</taxon>
        <taxon>Pseudomonadati</taxon>
        <taxon>Bacteroidota</taxon>
        <taxon>Saprospiria</taxon>
        <taxon>Saprospirales</taxon>
        <taxon>Haliscomenobacteraceae</taxon>
        <taxon>Portibacter</taxon>
    </lineage>
</organism>
<dbReference type="InterPro" id="IPR012340">
    <property type="entry name" value="NA-bd_OB-fold"/>
</dbReference>
<dbReference type="PROSITE" id="PS01231">
    <property type="entry name" value="TRMA_2"/>
    <property type="match status" value="1"/>
</dbReference>
<reference evidence="7" key="1">
    <citation type="journal article" date="2014" name="Int. J. Syst. Evol. Microbiol.">
        <title>Complete genome sequence of Corynebacterium casei LMG S-19264T (=DSM 44701T), isolated from a smear-ripened cheese.</title>
        <authorList>
            <consortium name="US DOE Joint Genome Institute (JGI-PGF)"/>
            <person name="Walter F."/>
            <person name="Albersmeier A."/>
            <person name="Kalinowski J."/>
            <person name="Ruckert C."/>
        </authorList>
    </citation>
    <scope>NUCLEOTIDE SEQUENCE</scope>
    <source>
        <strain evidence="7">NBRC 108769</strain>
    </source>
</reference>
<dbReference type="Pfam" id="PF01938">
    <property type="entry name" value="TRAM"/>
    <property type="match status" value="1"/>
</dbReference>
<dbReference type="AlphaFoldDB" id="A0AA37SUC4"/>
<feature type="domain" description="TRAM" evidence="6">
    <location>
        <begin position="1"/>
        <end position="63"/>
    </location>
</feature>
<name>A0AA37SUC4_9BACT</name>
<keyword evidence="2 4" id="KW-0808">Transferase</keyword>
<dbReference type="InterPro" id="IPR030391">
    <property type="entry name" value="MeTrfase_TrmA_CS"/>
</dbReference>
<evidence type="ECO:0000259" key="6">
    <source>
        <dbReference type="PROSITE" id="PS50926"/>
    </source>
</evidence>
<dbReference type="PANTHER" id="PTHR11061">
    <property type="entry name" value="RNA M5U METHYLTRANSFERASE"/>
    <property type="match status" value="1"/>
</dbReference>
<dbReference type="PROSITE" id="PS01230">
    <property type="entry name" value="TRMA_1"/>
    <property type="match status" value="1"/>
</dbReference>
<dbReference type="Gene3D" id="2.40.50.140">
    <property type="entry name" value="Nucleic acid-binding proteins"/>
    <property type="match status" value="1"/>
</dbReference>
<keyword evidence="1 4" id="KW-0489">Methyltransferase</keyword>
<comment type="caution">
    <text evidence="7">The sequence shown here is derived from an EMBL/GenBank/DDBJ whole genome shotgun (WGS) entry which is preliminary data.</text>
</comment>
<evidence type="ECO:0000313" key="7">
    <source>
        <dbReference type="EMBL" id="GLR18936.1"/>
    </source>
</evidence>
<protein>
    <submittedName>
        <fullName evidence="7">23S rRNA (Uracil-5-)-methyltransferase RumA</fullName>
    </submittedName>
</protein>
<dbReference type="InterPro" id="IPR010280">
    <property type="entry name" value="U5_MeTrfase_fam"/>
</dbReference>
<dbReference type="Pfam" id="PF05958">
    <property type="entry name" value="tRNA_U5-meth_tr"/>
    <property type="match status" value="1"/>
</dbReference>
<dbReference type="PANTHER" id="PTHR11061:SF30">
    <property type="entry name" value="TRNA (URACIL(54)-C(5))-METHYLTRANSFERASE"/>
    <property type="match status" value="1"/>
</dbReference>
<keyword evidence="3 4" id="KW-0949">S-adenosyl-L-methionine</keyword>
<evidence type="ECO:0000256" key="5">
    <source>
        <dbReference type="PROSITE-ProRule" id="PRU10015"/>
    </source>
</evidence>
<evidence type="ECO:0000256" key="2">
    <source>
        <dbReference type="ARBA" id="ARBA00022679"/>
    </source>
</evidence>
<feature type="active site" description="Nucleophile" evidence="4">
    <location>
        <position position="427"/>
    </location>
</feature>
<dbReference type="InterPro" id="IPR029063">
    <property type="entry name" value="SAM-dependent_MTases_sf"/>
</dbReference>
<proteinExistence type="inferred from homology"/>
<dbReference type="SUPFAM" id="SSF50249">
    <property type="entry name" value="Nucleic acid-binding proteins"/>
    <property type="match status" value="1"/>
</dbReference>
<feature type="active site" evidence="5">
    <location>
        <position position="427"/>
    </location>
</feature>
<dbReference type="FunFam" id="3.40.50.150:FF:000009">
    <property type="entry name" value="23S rRNA (Uracil(1939)-C(5))-methyltransferase RlmD"/>
    <property type="match status" value="1"/>
</dbReference>
<dbReference type="Gene3D" id="3.40.50.150">
    <property type="entry name" value="Vaccinia Virus protein VP39"/>
    <property type="match status" value="1"/>
</dbReference>
<dbReference type="EMBL" id="BSOH01000023">
    <property type="protein sequence ID" value="GLR18936.1"/>
    <property type="molecule type" value="Genomic_DNA"/>
</dbReference>
<dbReference type="PROSITE" id="PS51687">
    <property type="entry name" value="SAM_MT_RNA_M5U"/>
    <property type="match status" value="1"/>
</dbReference>
<dbReference type="GO" id="GO:0070475">
    <property type="term" value="P:rRNA base methylation"/>
    <property type="evidence" value="ECO:0007669"/>
    <property type="project" value="TreeGrafter"/>
</dbReference>
<dbReference type="Proteomes" id="UP001156666">
    <property type="component" value="Unassembled WGS sequence"/>
</dbReference>
<dbReference type="NCBIfam" id="TIGR00479">
    <property type="entry name" value="rumA"/>
    <property type="match status" value="1"/>
</dbReference>
<keyword evidence="8" id="KW-1185">Reference proteome</keyword>
<feature type="binding site" evidence="4">
    <location>
        <position position="301"/>
    </location>
    <ligand>
        <name>S-adenosyl-L-methionine</name>
        <dbReference type="ChEBI" id="CHEBI:59789"/>
    </ligand>
</feature>
<dbReference type="GO" id="GO:0070041">
    <property type="term" value="F:rRNA (uridine-C5-)-methyltransferase activity"/>
    <property type="evidence" value="ECO:0007669"/>
    <property type="project" value="TreeGrafter"/>
</dbReference>
<accession>A0AA37SUC4</accession>
<sequence>MGRNRRSKTASDIKISGIADKGMSVGRDPEGTVYFLQGGVPGDTVDAVITKKKKGVPFGFVKEIKEYSPDRVDPFCEHFGVCGGCKWQHLDYKIQVEQKEKQVRDSIRRIAKVEAGEFLPILQNEKLSFYRNKLEYSFSNKRWITEEEVASGKEIIQTKALGFHRPGVFDKIVDIETCHLQNDSSNKIRNFIRDLTAEKEFGYYDIRANKGFLREMVVRSNRDGKIMLILIFGKREKEKINYITEKLIETFPEIVSLFHIINTKMNSSFYDLEPEHIHGEEYLTERLGEVEFKIGPKSFFQTNTLQAENLFKIARDFADIQPEDNVYDLYTGLGSIALFVADQCKSIVGIEEIEEAIDLARINADHNNITNSTFYAGDVKDLLTDAFVEKHGKADIIITDPPRMGMHPEVVEMFLKLETPKIVYISCNPATQARDIGILSEKYTLEKIQPVDMFPHTHHVESVALLKLK</sequence>
<reference evidence="7" key="2">
    <citation type="submission" date="2023-01" db="EMBL/GenBank/DDBJ databases">
        <title>Draft genome sequence of Portibacter lacus strain NBRC 108769.</title>
        <authorList>
            <person name="Sun Q."/>
            <person name="Mori K."/>
        </authorList>
    </citation>
    <scope>NUCLEOTIDE SEQUENCE</scope>
    <source>
        <strain evidence="7">NBRC 108769</strain>
    </source>
</reference>
<dbReference type="InterPro" id="IPR002792">
    <property type="entry name" value="TRAM_dom"/>
</dbReference>
<evidence type="ECO:0000256" key="1">
    <source>
        <dbReference type="ARBA" id="ARBA00022603"/>
    </source>
</evidence>
<comment type="similarity">
    <text evidence="4">Belongs to the class I-like SAM-binding methyltransferase superfamily. RNA M5U methyltransferase family.</text>
</comment>
<dbReference type="RefSeq" id="WP_235292881.1">
    <property type="nucleotide sequence ID" value="NZ_BSOH01000023.1"/>
</dbReference>
<dbReference type="CDD" id="cd02440">
    <property type="entry name" value="AdoMet_MTases"/>
    <property type="match status" value="1"/>
</dbReference>
<dbReference type="SUPFAM" id="SSF53335">
    <property type="entry name" value="S-adenosyl-L-methionine-dependent methyltransferases"/>
    <property type="match status" value="1"/>
</dbReference>
<feature type="binding site" evidence="4">
    <location>
        <position position="351"/>
    </location>
    <ligand>
        <name>S-adenosyl-L-methionine</name>
        <dbReference type="ChEBI" id="CHEBI:59789"/>
    </ligand>
</feature>
<dbReference type="InterPro" id="IPR030390">
    <property type="entry name" value="MeTrfase_TrmA_AS"/>
</dbReference>
<evidence type="ECO:0000256" key="4">
    <source>
        <dbReference type="PROSITE-ProRule" id="PRU01024"/>
    </source>
</evidence>
<evidence type="ECO:0000313" key="8">
    <source>
        <dbReference type="Proteomes" id="UP001156666"/>
    </source>
</evidence>
<gene>
    <name evidence="7" type="ORF">GCM10007940_35520</name>
</gene>